<feature type="region of interest" description="Disordered" evidence="1">
    <location>
        <begin position="1"/>
        <end position="47"/>
    </location>
</feature>
<dbReference type="PROSITE" id="PS50883">
    <property type="entry name" value="EAL"/>
    <property type="match status" value="1"/>
</dbReference>
<dbReference type="PROSITE" id="PS50887">
    <property type="entry name" value="GGDEF"/>
    <property type="match status" value="1"/>
</dbReference>
<gene>
    <name evidence="4" type="ORF">SAMN06893097_104340</name>
</gene>
<evidence type="ECO:0000259" key="2">
    <source>
        <dbReference type="PROSITE" id="PS50883"/>
    </source>
</evidence>
<evidence type="ECO:0000256" key="1">
    <source>
        <dbReference type="SAM" id="MobiDB-lite"/>
    </source>
</evidence>
<keyword evidence="5" id="KW-1185">Reference proteome</keyword>
<dbReference type="InterPro" id="IPR035919">
    <property type="entry name" value="EAL_sf"/>
</dbReference>
<dbReference type="OrthoDB" id="23692at2"/>
<dbReference type="InterPro" id="IPR029787">
    <property type="entry name" value="Nucleotide_cyclase"/>
</dbReference>
<dbReference type="InterPro" id="IPR001633">
    <property type="entry name" value="EAL_dom"/>
</dbReference>
<dbReference type="RefSeq" id="WP_097206619.1">
    <property type="nucleotide sequence ID" value="NZ_JACHXB010000002.1"/>
</dbReference>
<accession>A0A285EC59</accession>
<dbReference type="PANTHER" id="PTHR33121:SF79">
    <property type="entry name" value="CYCLIC DI-GMP PHOSPHODIESTERASE PDED-RELATED"/>
    <property type="match status" value="1"/>
</dbReference>
<dbReference type="GO" id="GO:0071111">
    <property type="term" value="F:cyclic-guanylate-specific phosphodiesterase activity"/>
    <property type="evidence" value="ECO:0007669"/>
    <property type="project" value="InterPro"/>
</dbReference>
<dbReference type="Gene3D" id="3.20.20.450">
    <property type="entry name" value="EAL domain"/>
    <property type="match status" value="1"/>
</dbReference>
<name>A0A285EC59_9ACTN</name>
<feature type="compositionally biased region" description="Polar residues" evidence="1">
    <location>
        <begin position="36"/>
        <end position="47"/>
    </location>
</feature>
<feature type="domain" description="GGDEF" evidence="3">
    <location>
        <begin position="65"/>
        <end position="199"/>
    </location>
</feature>
<organism evidence="4 5">
    <name type="scientific">Geodermatophilus sabuli</name>
    <dbReference type="NCBI Taxonomy" id="1564158"/>
    <lineage>
        <taxon>Bacteria</taxon>
        <taxon>Bacillati</taxon>
        <taxon>Actinomycetota</taxon>
        <taxon>Actinomycetes</taxon>
        <taxon>Geodermatophilales</taxon>
        <taxon>Geodermatophilaceae</taxon>
        <taxon>Geodermatophilus</taxon>
    </lineage>
</organism>
<dbReference type="PANTHER" id="PTHR33121">
    <property type="entry name" value="CYCLIC DI-GMP PHOSPHODIESTERASE PDEF"/>
    <property type="match status" value="1"/>
</dbReference>
<reference evidence="4 5" key="1">
    <citation type="submission" date="2017-09" db="EMBL/GenBank/DDBJ databases">
        <authorList>
            <person name="Ehlers B."/>
            <person name="Leendertz F.H."/>
        </authorList>
    </citation>
    <scope>NUCLEOTIDE SEQUENCE [LARGE SCALE GENOMIC DNA]</scope>
    <source>
        <strain evidence="4 5">DSM 46844</strain>
    </source>
</reference>
<sequence>MARSRRGRAEDVPREHTTVEVPGSADVRGAEPELRSATSPDSPTQVPARTLVVDRLTDALTSAEHSTAVLLVDLDHFRMVNASRGHGVGDRLLVAIGARLRAAVSGQEETVARFGDDGFVVICEDTGDHSAHALACFLRNILAEPFRIDGAAVHVTASIGVASAPAEAAVSATDLLGRADTAVHTGKSAGRGRVHLYEQTLGDDAADRYALAADLPAALAVEQLHLEYQPIVDLRSGLVVGMEALARWTHPERGPVPPSSFVAAAELLGVAPELDRWVIQRALRDMARLRAAGVVPADAHLAVNLSAADLADSLLFDHLLGWTERCGLPAGQLVLMITETAIMQDTEYAARLLRLLREQGFRVAMDDFGTGYSSLAHLRDLPISALKIDRSFVVDITEQRDALAIVAWIVDLARAVGVAVVAEGVETAEQAALLRGLGCVTAQGWLWGPAVPATALLSGRAWTSPLATGRGAAVRSRRTRRGQRDGAGAHGVERLLELHRDGASIDTIAAELDAEGFRTPAGRRWLPSSVARVISQRIRRSAGTPDDFPDARRFAGLAGTARHPPRRFPPPVGDPDSRAPEGRGRRGGP</sequence>
<dbReference type="Pfam" id="PF00990">
    <property type="entry name" value="GGDEF"/>
    <property type="match status" value="1"/>
</dbReference>
<dbReference type="CDD" id="cd01948">
    <property type="entry name" value="EAL"/>
    <property type="match status" value="1"/>
</dbReference>
<dbReference type="SMART" id="SM00267">
    <property type="entry name" value="GGDEF"/>
    <property type="match status" value="1"/>
</dbReference>
<dbReference type="Pfam" id="PF00563">
    <property type="entry name" value="EAL"/>
    <property type="match status" value="1"/>
</dbReference>
<dbReference type="SUPFAM" id="SSF55073">
    <property type="entry name" value="Nucleotide cyclase"/>
    <property type="match status" value="1"/>
</dbReference>
<feature type="compositionally biased region" description="Basic and acidic residues" evidence="1">
    <location>
        <begin position="575"/>
        <end position="589"/>
    </location>
</feature>
<feature type="compositionally biased region" description="Basic and acidic residues" evidence="1">
    <location>
        <begin position="7"/>
        <end position="18"/>
    </location>
</feature>
<evidence type="ECO:0000313" key="4">
    <source>
        <dbReference type="EMBL" id="SNX96625.1"/>
    </source>
</evidence>
<dbReference type="InterPro" id="IPR000160">
    <property type="entry name" value="GGDEF_dom"/>
</dbReference>
<dbReference type="SUPFAM" id="SSF141868">
    <property type="entry name" value="EAL domain-like"/>
    <property type="match status" value="1"/>
</dbReference>
<feature type="domain" description="EAL" evidence="2">
    <location>
        <begin position="208"/>
        <end position="464"/>
    </location>
</feature>
<dbReference type="InterPro" id="IPR050706">
    <property type="entry name" value="Cyclic-di-GMP_PDE-like"/>
</dbReference>
<dbReference type="Gene3D" id="3.30.70.270">
    <property type="match status" value="1"/>
</dbReference>
<dbReference type="EMBL" id="OBDO01000004">
    <property type="protein sequence ID" value="SNX96625.1"/>
    <property type="molecule type" value="Genomic_DNA"/>
</dbReference>
<dbReference type="AlphaFoldDB" id="A0A285EC59"/>
<dbReference type="Proteomes" id="UP000219514">
    <property type="component" value="Unassembled WGS sequence"/>
</dbReference>
<dbReference type="InterPro" id="IPR043128">
    <property type="entry name" value="Rev_trsase/Diguanyl_cyclase"/>
</dbReference>
<proteinExistence type="predicted"/>
<protein>
    <submittedName>
        <fullName evidence="4">Diguanylate cyclase (GGDEF) domain-containing protein</fullName>
    </submittedName>
</protein>
<evidence type="ECO:0000259" key="3">
    <source>
        <dbReference type="PROSITE" id="PS50887"/>
    </source>
</evidence>
<feature type="region of interest" description="Disordered" evidence="1">
    <location>
        <begin position="540"/>
        <end position="589"/>
    </location>
</feature>
<dbReference type="SMART" id="SM00052">
    <property type="entry name" value="EAL"/>
    <property type="match status" value="1"/>
</dbReference>
<evidence type="ECO:0000313" key="5">
    <source>
        <dbReference type="Proteomes" id="UP000219514"/>
    </source>
</evidence>
<dbReference type="CDD" id="cd01949">
    <property type="entry name" value="GGDEF"/>
    <property type="match status" value="1"/>
</dbReference>
<dbReference type="NCBIfam" id="TIGR00254">
    <property type="entry name" value="GGDEF"/>
    <property type="match status" value="1"/>
</dbReference>